<feature type="binding site" evidence="17">
    <location>
        <begin position="17"/>
        <end position="22"/>
    </location>
    <ligand>
        <name>FAD</name>
        <dbReference type="ChEBI" id="CHEBI:57692"/>
    </ligand>
</feature>
<keyword evidence="19" id="KW-0997">Cell inner membrane</keyword>
<dbReference type="Proteomes" id="UP000037046">
    <property type="component" value="Unassembled WGS sequence"/>
</dbReference>
<evidence type="ECO:0000256" key="16">
    <source>
        <dbReference type="PIRSR" id="PIRSR611281-2"/>
    </source>
</evidence>
<dbReference type="STRING" id="74031.SAMN04488077_103237"/>
<dbReference type="PANTHER" id="PTHR11632:SF51">
    <property type="entry name" value="SUCCINATE DEHYDROGENASE [UBIQUINONE] FLAVOPROTEIN SUBUNIT, MITOCHONDRIAL"/>
    <property type="match status" value="1"/>
</dbReference>
<dbReference type="GO" id="GO:0006099">
    <property type="term" value="P:tricarboxylic acid cycle"/>
    <property type="evidence" value="ECO:0007669"/>
    <property type="project" value="UniProtKB-UniRule"/>
</dbReference>
<dbReference type="Pfam" id="PF00890">
    <property type="entry name" value="FAD_binding_2"/>
    <property type="match status" value="1"/>
</dbReference>
<comment type="cofactor">
    <cofactor evidence="17">
        <name>FAD</name>
        <dbReference type="ChEBI" id="CHEBI:57692"/>
    </cofactor>
    <text evidence="17">Flavinylated by SdhE, about 5% flavinylation occurs in the absence of SdhE.</text>
</comment>
<dbReference type="EMBL" id="LGVV01000003">
    <property type="protein sequence ID" value="KNX43066.1"/>
    <property type="molecule type" value="Genomic_DNA"/>
</dbReference>
<comment type="subunit">
    <text evidence="4">Part of an enzyme complex containing four subunits: a flavoprotein, an iron-sulfur, cytochrome b-556, and a hydrophobic anchor protein.</text>
</comment>
<feature type="binding site" evidence="17">
    <location>
        <position position="390"/>
    </location>
    <ligand>
        <name>FAD</name>
        <dbReference type="ChEBI" id="CHEBI:57692"/>
    </ligand>
</feature>
<dbReference type="InterPro" id="IPR014006">
    <property type="entry name" value="Succ_Dhase_FrdA_Gneg"/>
</dbReference>
<comment type="catalytic activity">
    <reaction evidence="13 19">
        <text>a quinone + succinate = fumarate + a quinol</text>
        <dbReference type="Rhea" id="RHEA:40523"/>
        <dbReference type="ChEBI" id="CHEBI:24646"/>
        <dbReference type="ChEBI" id="CHEBI:29806"/>
        <dbReference type="ChEBI" id="CHEBI:30031"/>
        <dbReference type="ChEBI" id="CHEBI:132124"/>
        <dbReference type="EC" id="1.3.5.1"/>
    </reaction>
</comment>
<evidence type="ECO:0000256" key="19">
    <source>
        <dbReference type="RuleBase" id="RU362051"/>
    </source>
</evidence>
<dbReference type="Gene3D" id="3.50.50.60">
    <property type="entry name" value="FAD/NAD(P)-binding domain"/>
    <property type="match status" value="1"/>
</dbReference>
<comment type="pathway">
    <text evidence="2 19">Carbohydrate metabolism; tricarboxylic acid cycle; fumarate from succinate (bacterial route): step 1/1.</text>
</comment>
<feature type="binding site" evidence="16">
    <location>
        <position position="356"/>
    </location>
    <ligand>
        <name>substrate</name>
    </ligand>
</feature>
<evidence type="ECO:0000256" key="14">
    <source>
        <dbReference type="NCBIfam" id="TIGR01816"/>
    </source>
</evidence>
<dbReference type="PIRSF" id="PIRSF000171">
    <property type="entry name" value="SDHA_APRA_LASPO"/>
    <property type="match status" value="1"/>
</dbReference>
<dbReference type="PROSITE" id="PS00504">
    <property type="entry name" value="FRD_SDH_FAD_BINDING"/>
    <property type="match status" value="1"/>
</dbReference>
<evidence type="ECO:0000256" key="8">
    <source>
        <dbReference type="ARBA" id="ARBA00022630"/>
    </source>
</evidence>
<keyword evidence="23" id="KW-1185">Reference proteome</keyword>
<organism evidence="22 23">
    <name type="scientific">Roseovarius tolerans</name>
    <dbReference type="NCBI Taxonomy" id="74031"/>
    <lineage>
        <taxon>Bacteria</taxon>
        <taxon>Pseudomonadati</taxon>
        <taxon>Pseudomonadota</taxon>
        <taxon>Alphaproteobacteria</taxon>
        <taxon>Rhodobacterales</taxon>
        <taxon>Roseobacteraceae</taxon>
        <taxon>Roseovarius</taxon>
    </lineage>
</organism>
<feature type="modified residue" description="Tele-8alpha-FAD histidine" evidence="18">
    <location>
        <position position="48"/>
    </location>
</feature>
<gene>
    <name evidence="22" type="primary">sdhA</name>
    <name evidence="22" type="ORF">ROTO_04710</name>
</gene>
<evidence type="ECO:0000256" key="2">
    <source>
        <dbReference type="ARBA" id="ARBA00004894"/>
    </source>
</evidence>
<evidence type="ECO:0000256" key="9">
    <source>
        <dbReference type="ARBA" id="ARBA00022827"/>
    </source>
</evidence>
<evidence type="ECO:0000313" key="23">
    <source>
        <dbReference type="Proteomes" id="UP000037046"/>
    </source>
</evidence>
<evidence type="ECO:0000259" key="20">
    <source>
        <dbReference type="Pfam" id="PF00890"/>
    </source>
</evidence>
<feature type="binding site" evidence="16">
    <location>
        <position position="401"/>
    </location>
    <ligand>
        <name>substrate</name>
    </ligand>
</feature>
<dbReference type="RefSeq" id="WP_050661412.1">
    <property type="nucleotide sequence ID" value="NZ_CP118494.1"/>
</dbReference>
<proteinExistence type="inferred from homology"/>
<comment type="caution">
    <text evidence="22">The sequence shown here is derived from an EMBL/GenBank/DDBJ whole genome shotgun (WGS) entry which is preliminary data.</text>
</comment>
<dbReference type="GO" id="GO:0009055">
    <property type="term" value="F:electron transfer activity"/>
    <property type="evidence" value="ECO:0007669"/>
    <property type="project" value="TreeGrafter"/>
</dbReference>
<keyword evidence="9 17" id="KW-0274">FAD</keyword>
<dbReference type="PANTHER" id="PTHR11632">
    <property type="entry name" value="SUCCINATE DEHYDROGENASE 2 FLAVOPROTEIN SUBUNIT"/>
    <property type="match status" value="1"/>
</dbReference>
<evidence type="ECO:0000313" key="22">
    <source>
        <dbReference type="EMBL" id="KNX43066.1"/>
    </source>
</evidence>
<dbReference type="InterPro" id="IPR027477">
    <property type="entry name" value="Succ_DH/fumarate_Rdtase_cat_sf"/>
</dbReference>
<feature type="active site" description="Proton acceptor" evidence="15">
    <location>
        <position position="289"/>
    </location>
</feature>
<dbReference type="InterPro" id="IPR036188">
    <property type="entry name" value="FAD/NAD-bd_sf"/>
</dbReference>
<feature type="binding site" evidence="16">
    <location>
        <position position="257"/>
    </location>
    <ligand>
        <name>substrate</name>
    </ligand>
</feature>
<sequence>MAAYEFETHDYDVVVVGAGGAGLRATLGMAEQGLRTACVTKVFPTRSHTVAAQGGIAASLGNMGPDSWQWHMYDTVKGSDWLGDTDAMEYLAREAPKAVYELEHYGVPFSRTEEGKIYQRPFGGHTTEFGEGPPVQRTCAAADRTGHAILHTLYGQSLKEKAEFYIEYFAIDLIMTDGACTGVVCWKLDDGTMHVFNAKMVVLATGGYGRAYFSATSAHTCTGDGNGMVARAGLPLQDMEFVQFHPTGIFGAGCLITEGARGEGGYLTNSEGERFMERYAPNYKDLAPRDYVSRCMTMEIREGRGVGSGGDHIHLNLSHLPPEALNLRLPGISESAKIFAGVDVTKEPIPVLPTVHYNMGGIPANYWGEVINPTKDDPHAIVPGLMAVGEAACASVHGANRLGSNSLIDLVVFGRAAAIRAGKVVDPESAVPATNAAEVDRALDRFDTLRHADGDVPTADLRLEMQKTMQADAAVFRTSKTLAEGVEKMKGVAAKMADIKVTDRSLVWNSDLMETLELTNLMPCALSTIFGAEARHESRGAHAHEDFSTRDDENWRVHTIARIGETDVDLSYRPIIEDPITPEDKGGISLKKIAPKERTF</sequence>
<evidence type="ECO:0000256" key="1">
    <source>
        <dbReference type="ARBA" id="ARBA00004515"/>
    </source>
</evidence>
<feature type="binding site" evidence="16">
    <location>
        <position position="245"/>
    </location>
    <ligand>
        <name>substrate</name>
    </ligand>
</feature>
<accession>A0A0L6CZD7</accession>
<dbReference type="GO" id="GO:0022900">
    <property type="term" value="P:electron transport chain"/>
    <property type="evidence" value="ECO:0007669"/>
    <property type="project" value="UniProtKB-UniRule"/>
</dbReference>
<feature type="binding site" evidence="17">
    <location>
        <position position="224"/>
    </location>
    <ligand>
        <name>FAD</name>
        <dbReference type="ChEBI" id="CHEBI:57692"/>
    </ligand>
</feature>
<dbReference type="GO" id="GO:0005886">
    <property type="term" value="C:plasma membrane"/>
    <property type="evidence" value="ECO:0007669"/>
    <property type="project" value="UniProtKB-SubCell"/>
</dbReference>
<keyword evidence="19" id="KW-0816">Tricarboxylic acid cycle</keyword>
<feature type="binding site" evidence="17">
    <location>
        <begin position="406"/>
        <end position="407"/>
    </location>
    <ligand>
        <name>FAD</name>
        <dbReference type="ChEBI" id="CHEBI:57692"/>
    </ligand>
</feature>
<feature type="domain" description="FAD-dependent oxidoreductase 2 FAD-binding" evidence="20">
    <location>
        <begin position="12"/>
        <end position="407"/>
    </location>
</feature>
<keyword evidence="12 19" id="KW-0472">Membrane</keyword>
<evidence type="ECO:0000256" key="3">
    <source>
        <dbReference type="ARBA" id="ARBA00008040"/>
    </source>
</evidence>
<evidence type="ECO:0000256" key="6">
    <source>
        <dbReference type="ARBA" id="ARBA00019965"/>
    </source>
</evidence>
<dbReference type="UniPathway" id="UPA00223">
    <property type="reaction ID" value="UER01005"/>
</dbReference>
<keyword evidence="7 19" id="KW-0813">Transport</keyword>
<dbReference type="InterPro" id="IPR015939">
    <property type="entry name" value="Fum_Rdtase/Succ_DH_flav-like_C"/>
</dbReference>
<dbReference type="Gene3D" id="3.90.700.10">
    <property type="entry name" value="Succinate dehydrogenase/fumarate reductase flavoprotein, catalytic domain"/>
    <property type="match status" value="1"/>
</dbReference>
<evidence type="ECO:0000256" key="4">
    <source>
        <dbReference type="ARBA" id="ARBA00011294"/>
    </source>
</evidence>
<evidence type="ECO:0000259" key="21">
    <source>
        <dbReference type="Pfam" id="PF02910"/>
    </source>
</evidence>
<name>A0A0L6CZD7_9RHOB</name>
<evidence type="ECO:0000256" key="17">
    <source>
        <dbReference type="PIRSR" id="PIRSR611281-3"/>
    </source>
</evidence>
<dbReference type="Gene3D" id="1.20.58.100">
    <property type="entry name" value="Fumarate reductase/succinate dehydrogenase flavoprotein-like, C-terminal domain"/>
    <property type="match status" value="1"/>
</dbReference>
<comment type="subcellular location">
    <subcellularLocation>
        <location evidence="1 19">Cell inner membrane</location>
        <topology evidence="1 19">Peripheral membrane protein</topology>
        <orientation evidence="1 19">Cytoplasmic side</orientation>
    </subcellularLocation>
</comment>
<dbReference type="OrthoDB" id="9806724at2"/>
<dbReference type="Pfam" id="PF02910">
    <property type="entry name" value="Succ_DH_flav_C"/>
    <property type="match status" value="1"/>
</dbReference>
<evidence type="ECO:0000256" key="5">
    <source>
        <dbReference type="ARBA" id="ARBA00012792"/>
    </source>
</evidence>
<dbReference type="InterPro" id="IPR003952">
    <property type="entry name" value="FRD_SDH_FAD_BS"/>
</dbReference>
<evidence type="ECO:0000256" key="10">
    <source>
        <dbReference type="ARBA" id="ARBA00022982"/>
    </source>
</evidence>
<keyword evidence="19" id="KW-1003">Cell membrane</keyword>
<dbReference type="GO" id="GO:0050660">
    <property type="term" value="F:flavin adenine dinucleotide binding"/>
    <property type="evidence" value="ECO:0007669"/>
    <property type="project" value="UniProtKB-UniRule"/>
</dbReference>
<evidence type="ECO:0000256" key="15">
    <source>
        <dbReference type="PIRSR" id="PIRSR000171-1"/>
    </source>
</evidence>
<evidence type="ECO:0000256" key="18">
    <source>
        <dbReference type="PIRSR" id="PIRSR611281-4"/>
    </source>
</evidence>
<dbReference type="NCBIfam" id="TIGR01812">
    <property type="entry name" value="sdhA_frdA_Gneg"/>
    <property type="match status" value="1"/>
</dbReference>
<dbReference type="EC" id="1.3.5.1" evidence="5 19"/>
<dbReference type="AlphaFoldDB" id="A0A0L6CZD7"/>
<evidence type="ECO:0000256" key="11">
    <source>
        <dbReference type="ARBA" id="ARBA00023002"/>
    </source>
</evidence>
<dbReference type="NCBIfam" id="TIGR01816">
    <property type="entry name" value="sdhA_forward"/>
    <property type="match status" value="1"/>
</dbReference>
<dbReference type="PATRIC" id="fig|74031.6.peg.482"/>
<dbReference type="SUPFAM" id="SSF56425">
    <property type="entry name" value="Succinate dehydrogenase/fumarate reductase flavoprotein, catalytic domain"/>
    <property type="match status" value="1"/>
</dbReference>
<dbReference type="InterPro" id="IPR011281">
    <property type="entry name" value="Succ_DH_flav_su_fwd"/>
</dbReference>
<dbReference type="FunFam" id="1.20.58.100:FF:000001">
    <property type="entry name" value="Succinate dehydrogenase flavoprotein subunit (SdhA)"/>
    <property type="match status" value="1"/>
</dbReference>
<dbReference type="SUPFAM" id="SSF51905">
    <property type="entry name" value="FAD/NAD(P)-binding domain"/>
    <property type="match status" value="1"/>
</dbReference>
<protein>
    <recommendedName>
        <fullName evidence="6 14">Succinate dehydrogenase flavoprotein subunit</fullName>
        <ecNumber evidence="5 19">1.3.5.1</ecNumber>
    </recommendedName>
</protein>
<dbReference type="GO" id="GO:0008177">
    <property type="term" value="F:succinate dehydrogenase (quinone) activity"/>
    <property type="evidence" value="ECO:0007669"/>
    <property type="project" value="UniProtKB-EC"/>
</dbReference>
<dbReference type="InterPro" id="IPR030664">
    <property type="entry name" value="SdhA/FrdA/AprA"/>
</dbReference>
<keyword evidence="8 17" id="KW-0285">Flavoprotein</keyword>
<evidence type="ECO:0000256" key="13">
    <source>
        <dbReference type="ARBA" id="ARBA00049220"/>
    </source>
</evidence>
<dbReference type="FunFam" id="3.50.50.60:FF:000026">
    <property type="entry name" value="Succinate dehydrogenase flavoprotein subunit"/>
    <property type="match status" value="1"/>
</dbReference>
<dbReference type="Gene3D" id="4.10.80.40">
    <property type="entry name" value="succinate dehydrogenase protein domain"/>
    <property type="match status" value="1"/>
</dbReference>
<evidence type="ECO:0000256" key="7">
    <source>
        <dbReference type="ARBA" id="ARBA00022448"/>
    </source>
</evidence>
<dbReference type="InterPro" id="IPR003953">
    <property type="entry name" value="FAD-dep_OxRdtase_2_FAD-bd"/>
</dbReference>
<keyword evidence="11 19" id="KW-0560">Oxidoreductase</keyword>
<keyword evidence="10 19" id="KW-0249">Electron transport</keyword>
<feature type="domain" description="Fumarate reductase/succinate dehydrogenase flavoprotein-like C-terminal" evidence="21">
    <location>
        <begin position="462"/>
        <end position="598"/>
    </location>
</feature>
<comment type="similarity">
    <text evidence="3 19">Belongs to the FAD-dependent oxidoreductase 2 family. FRD/SDH subfamily.</text>
</comment>
<dbReference type="SUPFAM" id="SSF46977">
    <property type="entry name" value="Succinate dehydrogenase/fumarate reductase flavoprotein C-terminal domain"/>
    <property type="match status" value="1"/>
</dbReference>
<feature type="binding site" evidence="17">
    <location>
        <begin position="40"/>
        <end position="55"/>
    </location>
    <ligand>
        <name>FAD</name>
        <dbReference type="ChEBI" id="CHEBI:57692"/>
    </ligand>
</feature>
<dbReference type="InterPro" id="IPR037099">
    <property type="entry name" value="Fum_R/Succ_DH_flav-like_C_sf"/>
</dbReference>
<dbReference type="FunFam" id="3.90.700.10:FF:000001">
    <property type="entry name" value="Mitochondrial succinate dehydrogenase flavoprotein subunit"/>
    <property type="match status" value="1"/>
</dbReference>
<reference evidence="23" key="1">
    <citation type="submission" date="2015-07" db="EMBL/GenBank/DDBJ databases">
        <title>Draft Genome Sequence of Roseovarius tolerans EL-164, a producer of N-Acylated Alanine Methyl Esters (NAMEs).</title>
        <authorList>
            <person name="Voget S."/>
            <person name="Bruns H."/>
            <person name="Wagner-Doebler I."/>
            <person name="Schulz S."/>
            <person name="Daniel R."/>
        </authorList>
    </citation>
    <scope>NUCLEOTIDE SEQUENCE [LARGE SCALE GENOMIC DNA]</scope>
    <source>
        <strain evidence="23">EL-164</strain>
    </source>
</reference>
<evidence type="ECO:0000256" key="12">
    <source>
        <dbReference type="ARBA" id="ARBA00023136"/>
    </source>
</evidence>